<dbReference type="SUPFAM" id="SSF56235">
    <property type="entry name" value="N-terminal nucleophile aminohydrolases (Ntn hydrolases)"/>
    <property type="match status" value="1"/>
</dbReference>
<name>A0ABP9E6X7_9GAMM</name>
<organism evidence="2 3">
    <name type="scientific">Luteimonas vadosa</name>
    <dbReference type="NCBI Taxonomy" id="1165507"/>
    <lineage>
        <taxon>Bacteria</taxon>
        <taxon>Pseudomonadati</taxon>
        <taxon>Pseudomonadota</taxon>
        <taxon>Gammaproteobacteria</taxon>
        <taxon>Lysobacterales</taxon>
        <taxon>Lysobacteraceae</taxon>
        <taxon>Luteimonas</taxon>
    </lineage>
</organism>
<comment type="caution">
    <text evidence="2">The sequence shown here is derived from an EMBL/GenBank/DDBJ whole genome shotgun (WGS) entry which is preliminary data.</text>
</comment>
<feature type="region of interest" description="Disordered" evidence="1">
    <location>
        <begin position="238"/>
        <end position="257"/>
    </location>
</feature>
<evidence type="ECO:0000256" key="1">
    <source>
        <dbReference type="SAM" id="MobiDB-lite"/>
    </source>
</evidence>
<evidence type="ECO:0000313" key="2">
    <source>
        <dbReference type="EMBL" id="GAA4867843.1"/>
    </source>
</evidence>
<dbReference type="RefSeq" id="WP_345295367.1">
    <property type="nucleotide sequence ID" value="NZ_BAABJY010000002.1"/>
</dbReference>
<evidence type="ECO:0000313" key="3">
    <source>
        <dbReference type="Proteomes" id="UP001501323"/>
    </source>
</evidence>
<keyword evidence="2" id="KW-0647">Proteasome</keyword>
<dbReference type="GO" id="GO:0006508">
    <property type="term" value="P:proteolysis"/>
    <property type="evidence" value="ECO:0007669"/>
    <property type="project" value="UniProtKB-KW"/>
</dbReference>
<gene>
    <name evidence="2" type="ORF">GCM10023332_20300</name>
</gene>
<dbReference type="GO" id="GO:0000502">
    <property type="term" value="C:proteasome complex"/>
    <property type="evidence" value="ECO:0007669"/>
    <property type="project" value="UniProtKB-KW"/>
</dbReference>
<dbReference type="Proteomes" id="UP001501323">
    <property type="component" value="Unassembled WGS sequence"/>
</dbReference>
<dbReference type="Gene3D" id="3.60.20.10">
    <property type="entry name" value="Glutamine Phosphoribosylpyrophosphate, subunit 1, domain 1"/>
    <property type="match status" value="1"/>
</dbReference>
<dbReference type="EMBL" id="BAABJY010000002">
    <property type="protein sequence ID" value="GAA4867843.1"/>
    <property type="molecule type" value="Genomic_DNA"/>
</dbReference>
<dbReference type="GO" id="GO:0008233">
    <property type="term" value="F:peptidase activity"/>
    <property type="evidence" value="ECO:0007669"/>
    <property type="project" value="UniProtKB-KW"/>
</dbReference>
<dbReference type="InterPro" id="IPR016545">
    <property type="entry name" value="UCP009120_prtse"/>
</dbReference>
<keyword evidence="2" id="KW-0378">Hydrolase</keyword>
<proteinExistence type="predicted"/>
<accession>A0ABP9E6X7</accession>
<keyword evidence="3" id="KW-1185">Reference proteome</keyword>
<keyword evidence="2" id="KW-0645">Protease</keyword>
<protein>
    <submittedName>
        <fullName evidence="2">Proteasome-type protease</fullName>
    </submittedName>
</protein>
<reference evidence="3" key="1">
    <citation type="journal article" date="2019" name="Int. J. Syst. Evol. Microbiol.">
        <title>The Global Catalogue of Microorganisms (GCM) 10K type strain sequencing project: providing services to taxonomists for standard genome sequencing and annotation.</title>
        <authorList>
            <consortium name="The Broad Institute Genomics Platform"/>
            <consortium name="The Broad Institute Genome Sequencing Center for Infectious Disease"/>
            <person name="Wu L."/>
            <person name="Ma J."/>
        </authorList>
    </citation>
    <scope>NUCLEOTIDE SEQUENCE [LARGE SCALE GENOMIC DNA]</scope>
    <source>
        <strain evidence="3">JCM 18392</strain>
    </source>
</reference>
<sequence>MTYCVGMYLDEGLVMLADTRTNAGIDNISCFTKLQYFHVPGERMIAVMSAGSLSLSQSVINMIQDGLPDPETGQVETILTVPTMFRAAALIGEAIRRVHRTHDEAMREKNVSFDVSIMLGGQLAGRTMRLFQIYDAGNFVEATRDTPFLQIGDHKYGKPILDRAVTMQTPIQEAVKLALISMDSTLRSNLGVGLPLDLLTYRNDSIDGIETCRITEQDPYFTMLRERWSAALQAAHRDIPPPDWKSNTNPGQPPLNR</sequence>
<dbReference type="PIRSF" id="PIRSF009120">
    <property type="entry name" value="UCP009120_prtse"/>
    <property type="match status" value="1"/>
</dbReference>
<dbReference type="InterPro" id="IPR029055">
    <property type="entry name" value="Ntn_hydrolases_N"/>
</dbReference>